<comment type="caution">
    <text evidence="5">The sequence shown here is derived from an EMBL/GenBank/DDBJ whole genome shotgun (WGS) entry which is preliminary data.</text>
</comment>
<comment type="subcellular location">
    <subcellularLocation>
        <location evidence="1">Nucleus</location>
    </subcellularLocation>
</comment>
<proteinExistence type="predicted"/>
<dbReference type="EMBL" id="JWIN03000006">
    <property type="protein sequence ID" value="KAB1277960.1"/>
    <property type="molecule type" value="Genomic_DNA"/>
</dbReference>
<reference evidence="5 6" key="1">
    <citation type="journal article" date="2019" name="Mol. Ecol. Resour.">
        <title>Improving Illumina assemblies with Hi-C and long reads: an example with the North African dromedary.</title>
        <authorList>
            <person name="Elbers J.P."/>
            <person name="Rogers M.F."/>
            <person name="Perelman P.L."/>
            <person name="Proskuryakova A.A."/>
            <person name="Serdyukova N.A."/>
            <person name="Johnson W.E."/>
            <person name="Horin P."/>
            <person name="Corander J."/>
            <person name="Murphy D."/>
            <person name="Burger P.A."/>
        </authorList>
    </citation>
    <scope>NUCLEOTIDE SEQUENCE [LARGE SCALE GENOMIC DNA]</scope>
    <source>
        <strain evidence="5">Drom800</strain>
        <tissue evidence="5">Blood</tissue>
    </source>
</reference>
<evidence type="ECO:0000313" key="6">
    <source>
        <dbReference type="Proteomes" id="UP000299084"/>
    </source>
</evidence>
<evidence type="ECO:0000313" key="5">
    <source>
        <dbReference type="EMBL" id="KAB1277960.1"/>
    </source>
</evidence>
<name>A0A5N4E3U7_CAMDR</name>
<protein>
    <submittedName>
        <fullName evidence="5">Protein FAM214A</fullName>
    </submittedName>
</protein>
<dbReference type="PANTHER" id="PTHR13199">
    <property type="entry name" value="GH03947P"/>
    <property type="match status" value="1"/>
</dbReference>
<dbReference type="InterPro" id="IPR051506">
    <property type="entry name" value="ATOS_Transcription_Regulators"/>
</dbReference>
<dbReference type="GO" id="GO:0005634">
    <property type="term" value="C:nucleus"/>
    <property type="evidence" value="ECO:0007669"/>
    <property type="project" value="UniProtKB-SubCell"/>
</dbReference>
<feature type="domain" description="Atos-like conserved" evidence="4">
    <location>
        <begin position="530"/>
        <end position="588"/>
    </location>
</feature>
<gene>
    <name evidence="5" type="ORF">Cadr_000005325</name>
</gene>
<dbReference type="Pfam" id="PF13915">
    <property type="entry name" value="DUF4210"/>
    <property type="match status" value="1"/>
</dbReference>
<accession>A0A5N4E3U7</accession>
<dbReference type="Proteomes" id="UP000299084">
    <property type="component" value="Unassembled WGS sequence"/>
</dbReference>
<dbReference type="AlphaFoldDB" id="A0A5N4E3U7"/>
<dbReference type="InterPro" id="IPR025261">
    <property type="entry name" value="Atos-like_cons_dom"/>
</dbReference>
<dbReference type="SMART" id="SM01177">
    <property type="entry name" value="DUF4210"/>
    <property type="match status" value="1"/>
</dbReference>
<evidence type="ECO:0000256" key="1">
    <source>
        <dbReference type="ARBA" id="ARBA00004123"/>
    </source>
</evidence>
<evidence type="ECO:0000259" key="4">
    <source>
        <dbReference type="SMART" id="SM01177"/>
    </source>
</evidence>
<feature type="region of interest" description="Disordered" evidence="3">
    <location>
        <begin position="295"/>
        <end position="315"/>
    </location>
</feature>
<feature type="compositionally biased region" description="Basic and acidic residues" evidence="3">
    <location>
        <begin position="296"/>
        <end position="308"/>
    </location>
</feature>
<organism evidence="5 6">
    <name type="scientific">Camelus dromedarius</name>
    <name type="common">Dromedary</name>
    <name type="synonym">Arabian camel</name>
    <dbReference type="NCBI Taxonomy" id="9838"/>
    <lineage>
        <taxon>Eukaryota</taxon>
        <taxon>Metazoa</taxon>
        <taxon>Chordata</taxon>
        <taxon>Craniata</taxon>
        <taxon>Vertebrata</taxon>
        <taxon>Euteleostomi</taxon>
        <taxon>Mammalia</taxon>
        <taxon>Eutheria</taxon>
        <taxon>Laurasiatheria</taxon>
        <taxon>Artiodactyla</taxon>
        <taxon>Tylopoda</taxon>
        <taxon>Camelidae</taxon>
        <taxon>Camelus</taxon>
    </lineage>
</organism>
<dbReference type="PANTHER" id="PTHR13199:SF13">
    <property type="entry name" value="ATOS HOMOLOG PROTEIN A"/>
    <property type="match status" value="1"/>
</dbReference>
<keyword evidence="6" id="KW-1185">Reference proteome</keyword>
<evidence type="ECO:0000256" key="2">
    <source>
        <dbReference type="ARBA" id="ARBA00023242"/>
    </source>
</evidence>
<keyword evidence="2" id="KW-0539">Nucleus</keyword>
<sequence length="595" mass="66779">MTLAILGIKNEFLPEYIKARTYLSFFLFLIPDTLDEYFEYDAEEFLVSLALLITEGRTPECSVKGRTESFHCPPAQSCYPVTTKHECSDKLAQCRQARRTRSEVALLWKNSLPIMVEVMLLPDCCYSDDGPTTEGIDLNDPAIKQDALLLERWILEPVPRQSGDRFVEEKTLLLAVRSFVFFSQLSAWLSVSHGAIPRNILYRCQNSWQSVGETNPLIGSLIQERQEVIARIAQHLIHCDPGTSHVSGHPLNTQESSSLNSKLLRVSQENENVRKCKETFSISFGIPELTSSENTNEGKIRVKPETPRSDACISNGLHSRQSVGETNPLISSLLQERQDVIARIAQHLEHIDPTASHIPRQSFNTQGSSSLPSKVFRSSYEDKNLLKKNKDDASISISNTKFSLLDDIKYLSLFSILEKALEYHFLIEVYIRQRTTPLKHSNVWRKHNFHSLDGTSTRAFHPRTGLPLLSSPVPQRKTQSGCFDLDSSLLHLKSLSSRSPRPCLNIEDDPDIHEKPFLSSSAPPVTSLSLLGNFEESVLNYRLDPLGIVDGFTAEVGASGVFCPTHLTLPVEVSFYSVSDDNAPSPYMASIQKIF</sequence>
<evidence type="ECO:0000256" key="3">
    <source>
        <dbReference type="SAM" id="MobiDB-lite"/>
    </source>
</evidence>